<keyword evidence="8" id="KW-0624">Polysaccharide degradation</keyword>
<evidence type="ECO:0000256" key="2">
    <source>
        <dbReference type="ARBA" id="ARBA00007793"/>
    </source>
</evidence>
<dbReference type="InterPro" id="IPR000334">
    <property type="entry name" value="Glyco_hydro_45"/>
</dbReference>
<dbReference type="InterPro" id="IPR036908">
    <property type="entry name" value="RlpA-like_sf"/>
</dbReference>
<dbReference type="OrthoDB" id="10035502at2759"/>
<evidence type="ECO:0000256" key="8">
    <source>
        <dbReference type="ARBA" id="ARBA00023326"/>
    </source>
</evidence>
<evidence type="ECO:0000256" key="4">
    <source>
        <dbReference type="ARBA" id="ARBA00022801"/>
    </source>
</evidence>
<feature type="domain" description="Glycosyl hydrolases family 45 active site" evidence="10">
    <location>
        <begin position="32"/>
        <end position="231"/>
    </location>
</feature>
<organism evidence="11 12">
    <name type="scientific">Coniochaeta ligniaria NRRL 30616</name>
    <dbReference type="NCBI Taxonomy" id="1408157"/>
    <lineage>
        <taxon>Eukaryota</taxon>
        <taxon>Fungi</taxon>
        <taxon>Dikarya</taxon>
        <taxon>Ascomycota</taxon>
        <taxon>Pezizomycotina</taxon>
        <taxon>Sordariomycetes</taxon>
        <taxon>Sordariomycetidae</taxon>
        <taxon>Coniochaetales</taxon>
        <taxon>Coniochaetaceae</taxon>
        <taxon>Coniochaeta</taxon>
    </lineage>
</organism>
<evidence type="ECO:0000256" key="3">
    <source>
        <dbReference type="ARBA" id="ARBA00012601"/>
    </source>
</evidence>
<evidence type="ECO:0000256" key="9">
    <source>
        <dbReference type="SAM" id="SignalP"/>
    </source>
</evidence>
<evidence type="ECO:0000256" key="1">
    <source>
        <dbReference type="ARBA" id="ARBA00000966"/>
    </source>
</evidence>
<dbReference type="EMBL" id="KV875097">
    <property type="protein sequence ID" value="OIW30180.1"/>
    <property type="molecule type" value="Genomic_DNA"/>
</dbReference>
<keyword evidence="5" id="KW-0136">Cellulose degradation</keyword>
<keyword evidence="12" id="KW-1185">Reference proteome</keyword>
<dbReference type="GO" id="GO:0008810">
    <property type="term" value="F:cellulase activity"/>
    <property type="evidence" value="ECO:0007669"/>
    <property type="project" value="UniProtKB-EC"/>
</dbReference>
<keyword evidence="4" id="KW-0378">Hydrolase</keyword>
<keyword evidence="9" id="KW-0732">Signal</keyword>
<dbReference type="GO" id="GO:0030245">
    <property type="term" value="P:cellulose catabolic process"/>
    <property type="evidence" value="ECO:0007669"/>
    <property type="project" value="UniProtKB-KW"/>
</dbReference>
<protein>
    <recommendedName>
        <fullName evidence="3">cellulase</fullName>
        <ecNumber evidence="3">3.2.1.4</ecNumber>
    </recommendedName>
</protein>
<sequence>MRVQGIVALSLAAGVLEVNAAAAAPAANVGSTLTSWDCCKPACAWTTNLRKAKASGSVAVCDKSDNPLTSARGASATSGCDKSGTGFLCSDYAPRPVSGDLSLGFAITNNVENCCKCFELFWTDGGAAGKRMQVQIINSGGSVDGGRRQFIILSPGGGVGPNTAGCDAQFGYDWGRQYGGVTQREGCESLPDNLQGGCYWRWNWANGEVNGWNVTYNQISCPDALTSVSGCSN</sequence>
<dbReference type="InParanoid" id="A0A1J7JLJ6"/>
<comment type="similarity">
    <text evidence="2">Belongs to the glycosyl hydrolase 45 (cellulase K) family.</text>
</comment>
<evidence type="ECO:0000259" key="10">
    <source>
        <dbReference type="Pfam" id="PF02015"/>
    </source>
</evidence>
<feature type="chain" id="PRO_5012068911" description="cellulase" evidence="9">
    <location>
        <begin position="21"/>
        <end position="233"/>
    </location>
</feature>
<dbReference type="Proteomes" id="UP000182658">
    <property type="component" value="Unassembled WGS sequence"/>
</dbReference>
<proteinExistence type="inferred from homology"/>
<evidence type="ECO:0000313" key="12">
    <source>
        <dbReference type="Proteomes" id="UP000182658"/>
    </source>
</evidence>
<dbReference type="PANTHER" id="PTHR39730">
    <property type="entry name" value="ENDOGLUCANASE 1"/>
    <property type="match status" value="1"/>
</dbReference>
<comment type="catalytic activity">
    <reaction evidence="1">
        <text>Endohydrolysis of (1-&gt;4)-beta-D-glucosidic linkages in cellulose, lichenin and cereal beta-D-glucans.</text>
        <dbReference type="EC" id="3.2.1.4"/>
    </reaction>
</comment>
<dbReference type="PANTHER" id="PTHR39730:SF1">
    <property type="entry name" value="ENDOGLUCANASE 1"/>
    <property type="match status" value="1"/>
</dbReference>
<dbReference type="Gene3D" id="2.40.40.10">
    <property type="entry name" value="RlpA-like domain"/>
    <property type="match status" value="1"/>
</dbReference>
<reference evidence="11 12" key="1">
    <citation type="submission" date="2016-10" db="EMBL/GenBank/DDBJ databases">
        <title>Draft genome sequence of Coniochaeta ligniaria NRRL30616, a lignocellulolytic fungus for bioabatement of inhibitors in plant biomass hydrolysates.</title>
        <authorList>
            <consortium name="DOE Joint Genome Institute"/>
            <person name="Jimenez D.J."/>
            <person name="Hector R.E."/>
            <person name="Riley R."/>
            <person name="Sun H."/>
            <person name="Grigoriev I.V."/>
            <person name="Van Elsas J.D."/>
            <person name="Nichols N.N."/>
        </authorList>
    </citation>
    <scope>NUCLEOTIDE SEQUENCE [LARGE SCALE GENOMIC DNA]</scope>
    <source>
        <strain evidence="11 12">NRRL 30616</strain>
    </source>
</reference>
<feature type="signal peptide" evidence="9">
    <location>
        <begin position="1"/>
        <end position="20"/>
    </location>
</feature>
<evidence type="ECO:0000313" key="11">
    <source>
        <dbReference type="EMBL" id="OIW30180.1"/>
    </source>
</evidence>
<keyword evidence="7" id="KW-0326">Glycosidase</keyword>
<keyword evidence="6" id="KW-0119">Carbohydrate metabolism</keyword>
<accession>A0A1J7JLJ6</accession>
<dbReference type="InterPro" id="IPR052288">
    <property type="entry name" value="GH45_Enzymes"/>
</dbReference>
<evidence type="ECO:0000256" key="5">
    <source>
        <dbReference type="ARBA" id="ARBA00023001"/>
    </source>
</evidence>
<dbReference type="SUPFAM" id="SSF50685">
    <property type="entry name" value="Barwin-like endoglucanases"/>
    <property type="match status" value="1"/>
</dbReference>
<dbReference type="AlphaFoldDB" id="A0A1J7JLJ6"/>
<dbReference type="Pfam" id="PF02015">
    <property type="entry name" value="Glyco_hydro_45"/>
    <property type="match status" value="1"/>
</dbReference>
<evidence type="ECO:0000256" key="6">
    <source>
        <dbReference type="ARBA" id="ARBA00023277"/>
    </source>
</evidence>
<name>A0A1J7JLJ6_9PEZI</name>
<evidence type="ECO:0000256" key="7">
    <source>
        <dbReference type="ARBA" id="ARBA00023295"/>
    </source>
</evidence>
<dbReference type="EC" id="3.2.1.4" evidence="3"/>
<gene>
    <name evidence="11" type="ORF">CONLIGDRAFT_702733</name>
</gene>